<dbReference type="PANTHER" id="PTHR13806">
    <property type="entry name" value="FLOTILLIN-RELATED"/>
    <property type="match status" value="1"/>
</dbReference>
<evidence type="ECO:0000313" key="2">
    <source>
        <dbReference type="EMBL" id="KAK9098460.1"/>
    </source>
</evidence>
<keyword evidence="3" id="KW-1185">Reference proteome</keyword>
<sequence>MAEIEANKVVEIRAVELQRGFEKMSDITQTEKIRAVFFGKAGVEYEAKVQQANWELYEKQKAAVAVLYKKEKETEVERIYALKSLFVKQQLTDAELYT</sequence>
<comment type="similarity">
    <text evidence="1">Belongs to the band 7/mec-2 family. Flotillin subfamily.</text>
</comment>
<keyword evidence="1" id="KW-0472">Membrane</keyword>
<accession>A0AAP0HW92</accession>
<comment type="subcellular location">
    <subcellularLocation>
        <location evidence="1">Cell membrane</location>
        <topology evidence="1">Lipid-anchor</topology>
    </subcellularLocation>
    <subcellularLocation>
        <location evidence="1">Membrane</location>
        <location evidence="1">Caveola</location>
    </subcellularLocation>
</comment>
<dbReference type="AlphaFoldDB" id="A0AAP0HW92"/>
<dbReference type="EMBL" id="JBBNAF010000011">
    <property type="protein sequence ID" value="KAK9098460.1"/>
    <property type="molecule type" value="Genomic_DNA"/>
</dbReference>
<protein>
    <recommendedName>
        <fullName evidence="1">Flotillin-like</fullName>
    </recommendedName>
</protein>
<evidence type="ECO:0000313" key="3">
    <source>
        <dbReference type="Proteomes" id="UP001420932"/>
    </source>
</evidence>
<dbReference type="PANTHER" id="PTHR13806:SF31">
    <property type="entry name" value="FLOTILLIN-LIKE PROTEIN 1-RELATED"/>
    <property type="match status" value="1"/>
</dbReference>
<keyword evidence="1" id="KW-1003">Cell membrane</keyword>
<comment type="caution">
    <text evidence="2">The sequence shown here is derived from an EMBL/GenBank/DDBJ whole genome shotgun (WGS) entry which is preliminary data.</text>
</comment>
<reference evidence="2 3" key="1">
    <citation type="submission" date="2024-01" db="EMBL/GenBank/DDBJ databases">
        <title>Genome assemblies of Stephania.</title>
        <authorList>
            <person name="Yang L."/>
        </authorList>
    </citation>
    <scope>NUCLEOTIDE SEQUENCE [LARGE SCALE GENOMIC DNA]</scope>
    <source>
        <strain evidence="2">YNDBR</strain>
        <tissue evidence="2">Leaf</tissue>
    </source>
</reference>
<organism evidence="2 3">
    <name type="scientific">Stephania yunnanensis</name>
    <dbReference type="NCBI Taxonomy" id="152371"/>
    <lineage>
        <taxon>Eukaryota</taxon>
        <taxon>Viridiplantae</taxon>
        <taxon>Streptophyta</taxon>
        <taxon>Embryophyta</taxon>
        <taxon>Tracheophyta</taxon>
        <taxon>Spermatophyta</taxon>
        <taxon>Magnoliopsida</taxon>
        <taxon>Ranunculales</taxon>
        <taxon>Menispermaceae</taxon>
        <taxon>Menispermoideae</taxon>
        <taxon>Cissampelideae</taxon>
        <taxon>Stephania</taxon>
    </lineage>
</organism>
<gene>
    <name evidence="2" type="ORF">Syun_025505</name>
</gene>
<evidence type="ECO:0000256" key="1">
    <source>
        <dbReference type="RuleBase" id="RU366054"/>
    </source>
</evidence>
<dbReference type="GO" id="GO:0005901">
    <property type="term" value="C:caveola"/>
    <property type="evidence" value="ECO:0007669"/>
    <property type="project" value="UniProtKB-SubCell"/>
</dbReference>
<dbReference type="Proteomes" id="UP001420932">
    <property type="component" value="Unassembled WGS sequence"/>
</dbReference>
<dbReference type="InterPro" id="IPR027705">
    <property type="entry name" value="Flotillin_fam"/>
</dbReference>
<proteinExistence type="inferred from homology"/>
<name>A0AAP0HW92_9MAGN</name>